<dbReference type="AlphaFoldDB" id="A0A0E9X519"/>
<reference evidence="1" key="2">
    <citation type="journal article" date="2015" name="Fish Shellfish Immunol.">
        <title>Early steps in the European eel (Anguilla anguilla)-Vibrio vulnificus interaction in the gills: Role of the RtxA13 toxin.</title>
        <authorList>
            <person name="Callol A."/>
            <person name="Pajuelo D."/>
            <person name="Ebbesson L."/>
            <person name="Teles M."/>
            <person name="MacKenzie S."/>
            <person name="Amaro C."/>
        </authorList>
    </citation>
    <scope>NUCLEOTIDE SEQUENCE</scope>
</reference>
<organism evidence="1">
    <name type="scientific">Anguilla anguilla</name>
    <name type="common">European freshwater eel</name>
    <name type="synonym">Muraena anguilla</name>
    <dbReference type="NCBI Taxonomy" id="7936"/>
    <lineage>
        <taxon>Eukaryota</taxon>
        <taxon>Metazoa</taxon>
        <taxon>Chordata</taxon>
        <taxon>Craniata</taxon>
        <taxon>Vertebrata</taxon>
        <taxon>Euteleostomi</taxon>
        <taxon>Actinopterygii</taxon>
        <taxon>Neopterygii</taxon>
        <taxon>Teleostei</taxon>
        <taxon>Anguilliformes</taxon>
        <taxon>Anguillidae</taxon>
        <taxon>Anguilla</taxon>
    </lineage>
</organism>
<proteinExistence type="predicted"/>
<name>A0A0E9X519_ANGAN</name>
<sequence length="76" mass="8764">MTGLFCLLPVLNYFFKHFLTGFKLVYTKSLDSPHCFSNSATLSDPFTCFLPRIPSHKMPSLSSHCRKKGKFQQCTW</sequence>
<evidence type="ECO:0000313" key="1">
    <source>
        <dbReference type="EMBL" id="JAH97802.1"/>
    </source>
</evidence>
<dbReference type="EMBL" id="GBXM01010775">
    <property type="protein sequence ID" value="JAH97802.1"/>
    <property type="molecule type" value="Transcribed_RNA"/>
</dbReference>
<protein>
    <submittedName>
        <fullName evidence="1">Uncharacterized protein</fullName>
    </submittedName>
</protein>
<accession>A0A0E9X519</accession>
<reference evidence="1" key="1">
    <citation type="submission" date="2014-11" db="EMBL/GenBank/DDBJ databases">
        <authorList>
            <person name="Amaro Gonzalez C."/>
        </authorList>
    </citation>
    <scope>NUCLEOTIDE SEQUENCE</scope>
</reference>